<evidence type="ECO:0000313" key="2">
    <source>
        <dbReference type="Proteomes" id="UP000092154"/>
    </source>
</evidence>
<dbReference type="InterPro" id="IPR008949">
    <property type="entry name" value="Isoprenoid_synthase_dom_sf"/>
</dbReference>
<dbReference type="InParanoid" id="A0A1B7MR25"/>
<organism evidence="1 2">
    <name type="scientific">Rhizopogon vinicolor AM-OR11-026</name>
    <dbReference type="NCBI Taxonomy" id="1314800"/>
    <lineage>
        <taxon>Eukaryota</taxon>
        <taxon>Fungi</taxon>
        <taxon>Dikarya</taxon>
        <taxon>Basidiomycota</taxon>
        <taxon>Agaricomycotina</taxon>
        <taxon>Agaricomycetes</taxon>
        <taxon>Agaricomycetidae</taxon>
        <taxon>Boletales</taxon>
        <taxon>Suillineae</taxon>
        <taxon>Rhizopogonaceae</taxon>
        <taxon>Rhizopogon</taxon>
    </lineage>
</organism>
<evidence type="ECO:0008006" key="3">
    <source>
        <dbReference type="Google" id="ProtNLM"/>
    </source>
</evidence>
<evidence type="ECO:0000313" key="1">
    <source>
        <dbReference type="EMBL" id="OAX35054.1"/>
    </source>
</evidence>
<dbReference type="Gene3D" id="1.10.600.10">
    <property type="entry name" value="Farnesyl Diphosphate Synthase"/>
    <property type="match status" value="1"/>
</dbReference>
<proteinExistence type="predicted"/>
<dbReference type="AlphaFoldDB" id="A0A1B7MR25"/>
<name>A0A1B7MR25_9AGAM</name>
<protein>
    <recommendedName>
        <fullName evidence="3">Terpenoid synthase</fullName>
    </recommendedName>
</protein>
<keyword evidence="2" id="KW-1185">Reference proteome</keyword>
<reference evidence="1 2" key="1">
    <citation type="submission" date="2016-06" db="EMBL/GenBank/DDBJ databases">
        <title>Comparative genomics of the ectomycorrhizal sister species Rhizopogon vinicolor and Rhizopogon vesiculosus (Basidiomycota: Boletales) reveals a divergence of the mating type B locus.</title>
        <authorList>
            <consortium name="DOE Joint Genome Institute"/>
            <person name="Mujic A.B."/>
            <person name="Kuo A."/>
            <person name="Tritt A."/>
            <person name="Lipzen A."/>
            <person name="Chen C."/>
            <person name="Johnson J."/>
            <person name="Sharma A."/>
            <person name="Barry K."/>
            <person name="Grigoriev I.V."/>
            <person name="Spatafora J.W."/>
        </authorList>
    </citation>
    <scope>NUCLEOTIDE SEQUENCE [LARGE SCALE GENOMIC DNA]</scope>
    <source>
        <strain evidence="1 2">AM-OR11-026</strain>
    </source>
</reference>
<dbReference type="EMBL" id="KV448538">
    <property type="protein sequence ID" value="OAX35054.1"/>
    <property type="molecule type" value="Genomic_DNA"/>
</dbReference>
<gene>
    <name evidence="1" type="ORF">K503DRAFT_773896</name>
</gene>
<dbReference type="OrthoDB" id="2671535at2759"/>
<accession>A0A1B7MR25</accession>
<dbReference type="Proteomes" id="UP000092154">
    <property type="component" value="Unassembled WGS sequence"/>
</dbReference>
<sequence length="80" mass="8892">MPDLPSVFVLFIFPSTLPVEDYIQSMPDLAIITGYVNDVLSFYKEEITGDTTKDSPEIGVSVLLLEVRGASIAELWNEKL</sequence>